<dbReference type="InterPro" id="IPR025944">
    <property type="entry name" value="Sigma_54_int_dom_CS"/>
</dbReference>
<dbReference type="Proteomes" id="UP000466848">
    <property type="component" value="Chromosome"/>
</dbReference>
<dbReference type="InterPro" id="IPR025662">
    <property type="entry name" value="Sigma_54_int_dom_ATP-bd_1"/>
</dbReference>
<dbReference type="InterPro" id="IPR003593">
    <property type="entry name" value="AAA+_ATPase"/>
</dbReference>
<proteinExistence type="predicted"/>
<dbReference type="Gene3D" id="1.10.10.60">
    <property type="entry name" value="Homeodomain-like"/>
    <property type="match status" value="1"/>
</dbReference>
<evidence type="ECO:0000256" key="4">
    <source>
        <dbReference type="ARBA" id="ARBA00023163"/>
    </source>
</evidence>
<keyword evidence="2" id="KW-0067">ATP-binding</keyword>
<evidence type="ECO:0000256" key="1">
    <source>
        <dbReference type="ARBA" id="ARBA00022741"/>
    </source>
</evidence>
<dbReference type="Pfam" id="PF00158">
    <property type="entry name" value="Sigma54_activat"/>
    <property type="match status" value="1"/>
</dbReference>
<dbReference type="Pfam" id="PF25601">
    <property type="entry name" value="AAA_lid_14"/>
    <property type="match status" value="1"/>
</dbReference>
<evidence type="ECO:0000313" key="7">
    <source>
        <dbReference type="Proteomes" id="UP000466848"/>
    </source>
</evidence>
<dbReference type="AlphaFoldDB" id="A0A858BX31"/>
<organism evidence="6 7">
    <name type="scientific">Aminipila butyrica</name>
    <dbReference type="NCBI Taxonomy" id="433296"/>
    <lineage>
        <taxon>Bacteria</taxon>
        <taxon>Bacillati</taxon>
        <taxon>Bacillota</taxon>
        <taxon>Clostridia</taxon>
        <taxon>Peptostreptococcales</taxon>
        <taxon>Anaerovoracaceae</taxon>
        <taxon>Aminipila</taxon>
    </lineage>
</organism>
<evidence type="ECO:0000256" key="2">
    <source>
        <dbReference type="ARBA" id="ARBA00022840"/>
    </source>
</evidence>
<dbReference type="PANTHER" id="PTHR32071:SF81">
    <property type="entry name" value="PROPIONATE CATABOLISM OPERON REGULATORY PROTEIN"/>
    <property type="match status" value="1"/>
</dbReference>
<evidence type="ECO:0000313" key="6">
    <source>
        <dbReference type="EMBL" id="QIB70641.1"/>
    </source>
</evidence>
<keyword evidence="1" id="KW-0547">Nucleotide-binding</keyword>
<keyword evidence="3" id="KW-0805">Transcription regulation</keyword>
<dbReference type="InterPro" id="IPR009057">
    <property type="entry name" value="Homeodomain-like_sf"/>
</dbReference>
<dbReference type="Gene3D" id="1.10.8.60">
    <property type="match status" value="1"/>
</dbReference>
<sequence length="604" mass="67439">MMKEGFIYVDKAAKIKLYNKRAKEIFRIDKSMGTGHPQGAIKKGDLVIIGDNCLGKDDGGLKPESLSKIGIFDKTIRPTDVLMAVGTFEDGSIKPVYRHYHQGEDFLPSVSLQTEILGFPVSVQIGSDSITISFGGESFVMSYINSIGHLVIIDRSTFKVKFYQTDGYTARSEDLLYVLNGKHYRAKGPTVDALDIINQDISSIHKEGAAIQELCNVARGGSSTYKDQFSEINGIPTLCSVFPVDIRGKRDGAVLKIEDISSLQKVIQQRNDALTYIEEMKELVHDKVLDEEGMTIIKGESPAMKNVKKLACKASRSNSTVLLLGESGTGKSHLAETIHGSSTKKDQPFIHVNCGAMPESLLESELFGYEKGSFTGANSEGKAGLFEKARGGTIFLDEIGDISLAAQVKLLGVLQNKTFFKLGGTTSITADVRIIAATNKNLEEEIKNERFREDLFYRLNVFPIWMPPLRERKEDICCLCDEILSQICEKLQCGEKFVSPGAQRLLIGYHWPGNVRELENTLERAANMADGRIITEHHLPERITSHQGKIRQTVWKSFQEYTEEAEKRAILETLAYYNNDKKRAMQALKMGKTNFYQKIKKYNL</sequence>
<dbReference type="FunFam" id="3.40.50.300:FF:000006">
    <property type="entry name" value="DNA-binding transcriptional regulator NtrC"/>
    <property type="match status" value="1"/>
</dbReference>
<dbReference type="PROSITE" id="PS00675">
    <property type="entry name" value="SIGMA54_INTERACT_1"/>
    <property type="match status" value="1"/>
</dbReference>
<dbReference type="SUPFAM" id="SSF46689">
    <property type="entry name" value="Homeodomain-like"/>
    <property type="match status" value="1"/>
</dbReference>
<protein>
    <submittedName>
        <fullName evidence="6">AAA family ATPase</fullName>
    </submittedName>
</protein>
<gene>
    <name evidence="6" type="ORF">Ami103574_00020</name>
</gene>
<dbReference type="KEGG" id="abut:Ami103574_00020"/>
<dbReference type="EMBL" id="CP048649">
    <property type="protein sequence ID" value="QIB70641.1"/>
    <property type="molecule type" value="Genomic_DNA"/>
</dbReference>
<dbReference type="Gene3D" id="3.40.50.300">
    <property type="entry name" value="P-loop containing nucleotide triphosphate hydrolases"/>
    <property type="match status" value="1"/>
</dbReference>
<evidence type="ECO:0000256" key="3">
    <source>
        <dbReference type="ARBA" id="ARBA00023015"/>
    </source>
</evidence>
<dbReference type="SUPFAM" id="SSF52540">
    <property type="entry name" value="P-loop containing nucleoside triphosphate hydrolases"/>
    <property type="match status" value="1"/>
</dbReference>
<dbReference type="InterPro" id="IPR027417">
    <property type="entry name" value="P-loop_NTPase"/>
</dbReference>
<accession>A0A858BX31</accession>
<feature type="domain" description="Sigma-54 factor interaction" evidence="5">
    <location>
        <begin position="297"/>
        <end position="527"/>
    </location>
</feature>
<dbReference type="GO" id="GO:0006355">
    <property type="term" value="P:regulation of DNA-templated transcription"/>
    <property type="evidence" value="ECO:0007669"/>
    <property type="project" value="InterPro"/>
</dbReference>
<name>A0A858BX31_9FIRM</name>
<reference evidence="6 7" key="1">
    <citation type="submission" date="2020-02" db="EMBL/GenBank/DDBJ databases">
        <authorList>
            <person name="Kim Y.B."/>
            <person name="Roh S.W."/>
        </authorList>
    </citation>
    <scope>NUCLEOTIDE SEQUENCE [LARGE SCALE GENOMIC DNA]</scope>
    <source>
        <strain evidence="6 7">DSM 103574</strain>
    </source>
</reference>
<dbReference type="PANTHER" id="PTHR32071">
    <property type="entry name" value="TRANSCRIPTIONAL REGULATORY PROTEIN"/>
    <property type="match status" value="1"/>
</dbReference>
<keyword evidence="4" id="KW-0804">Transcription</keyword>
<dbReference type="PROSITE" id="PS00688">
    <property type="entry name" value="SIGMA54_INTERACT_3"/>
    <property type="match status" value="1"/>
</dbReference>
<dbReference type="PROSITE" id="PS50045">
    <property type="entry name" value="SIGMA54_INTERACT_4"/>
    <property type="match status" value="1"/>
</dbReference>
<dbReference type="CDD" id="cd00009">
    <property type="entry name" value="AAA"/>
    <property type="match status" value="1"/>
</dbReference>
<dbReference type="InterPro" id="IPR002078">
    <property type="entry name" value="Sigma_54_int"/>
</dbReference>
<evidence type="ECO:0000259" key="5">
    <source>
        <dbReference type="PROSITE" id="PS50045"/>
    </source>
</evidence>
<dbReference type="InterPro" id="IPR058031">
    <property type="entry name" value="AAA_lid_NorR"/>
</dbReference>
<keyword evidence="7" id="KW-1185">Reference proteome</keyword>
<dbReference type="SMART" id="SM00382">
    <property type="entry name" value="AAA"/>
    <property type="match status" value="1"/>
</dbReference>
<dbReference type="GO" id="GO:0005524">
    <property type="term" value="F:ATP binding"/>
    <property type="evidence" value="ECO:0007669"/>
    <property type="project" value="UniProtKB-KW"/>
</dbReference>